<evidence type="ECO:0000256" key="3">
    <source>
        <dbReference type="ARBA" id="ARBA00022729"/>
    </source>
</evidence>
<evidence type="ECO:0000259" key="7">
    <source>
        <dbReference type="Pfam" id="PF14322"/>
    </source>
</evidence>
<dbReference type="GO" id="GO:0009279">
    <property type="term" value="C:cell outer membrane"/>
    <property type="evidence" value="ECO:0007669"/>
    <property type="project" value="UniProtKB-SubCell"/>
</dbReference>
<organism evidence="8 9">
    <name type="scientific">Pedobacter hiemivivus</name>
    <dbReference type="NCBI Taxonomy" id="2530454"/>
    <lineage>
        <taxon>Bacteria</taxon>
        <taxon>Pseudomonadati</taxon>
        <taxon>Bacteroidota</taxon>
        <taxon>Sphingobacteriia</taxon>
        <taxon>Sphingobacteriales</taxon>
        <taxon>Sphingobacteriaceae</taxon>
        <taxon>Pedobacter</taxon>
    </lineage>
</organism>
<comment type="similarity">
    <text evidence="2">Belongs to the SusD family.</text>
</comment>
<evidence type="ECO:0000256" key="5">
    <source>
        <dbReference type="ARBA" id="ARBA00023237"/>
    </source>
</evidence>
<dbReference type="Pfam" id="PF07980">
    <property type="entry name" value="SusD_RagB"/>
    <property type="match status" value="1"/>
</dbReference>
<keyword evidence="5" id="KW-0998">Cell outer membrane</keyword>
<dbReference type="SUPFAM" id="SSF48452">
    <property type="entry name" value="TPR-like"/>
    <property type="match status" value="1"/>
</dbReference>
<evidence type="ECO:0000256" key="1">
    <source>
        <dbReference type="ARBA" id="ARBA00004442"/>
    </source>
</evidence>
<dbReference type="Proteomes" id="UP000309594">
    <property type="component" value="Unassembled WGS sequence"/>
</dbReference>
<name>A0A4U1GLM8_9SPHI</name>
<dbReference type="InterPro" id="IPR011990">
    <property type="entry name" value="TPR-like_helical_dom_sf"/>
</dbReference>
<dbReference type="PROSITE" id="PS51257">
    <property type="entry name" value="PROKAR_LIPOPROTEIN"/>
    <property type="match status" value="1"/>
</dbReference>
<dbReference type="Gene3D" id="1.25.40.900">
    <property type="match status" value="1"/>
</dbReference>
<dbReference type="InterPro" id="IPR033985">
    <property type="entry name" value="SusD-like_N"/>
</dbReference>
<feature type="domain" description="RagB/SusD" evidence="6">
    <location>
        <begin position="348"/>
        <end position="458"/>
    </location>
</feature>
<protein>
    <submittedName>
        <fullName evidence="8">RagB/SusD family nutrient uptake outer membrane protein</fullName>
    </submittedName>
</protein>
<dbReference type="Gene3D" id="1.25.40.390">
    <property type="match status" value="1"/>
</dbReference>
<evidence type="ECO:0000259" key="6">
    <source>
        <dbReference type="Pfam" id="PF07980"/>
    </source>
</evidence>
<keyword evidence="4" id="KW-0472">Membrane</keyword>
<keyword evidence="3" id="KW-0732">Signal</keyword>
<feature type="domain" description="SusD-like N-terminal" evidence="7">
    <location>
        <begin position="23"/>
        <end position="210"/>
    </location>
</feature>
<comment type="subcellular location">
    <subcellularLocation>
        <location evidence="1">Cell outer membrane</location>
    </subcellularLocation>
</comment>
<dbReference type="AlphaFoldDB" id="A0A4U1GLM8"/>
<comment type="caution">
    <text evidence="8">The sequence shown here is derived from an EMBL/GenBank/DDBJ whole genome shotgun (WGS) entry which is preliminary data.</text>
</comment>
<gene>
    <name evidence="8" type="ORF">FBD94_06140</name>
</gene>
<evidence type="ECO:0000313" key="8">
    <source>
        <dbReference type="EMBL" id="TKC63920.1"/>
    </source>
</evidence>
<dbReference type="RefSeq" id="WP_136879489.1">
    <property type="nucleotide sequence ID" value="NZ_SWDX01000002.1"/>
</dbReference>
<sequence length="491" mass="54806">MKSIKYLIPVLFGLMAVFSSCKKWLDVSPKTQVKEELQFSTSQGFIDALFGIYQTAAKTTGYGRNMSFGFVDILAQQYSGMSVGTPYGTIVRYNYTDTAAEKRISEMFSNSYGAIAQANYILKNIDNGVLDQSSKQMIQGEALGMRGFLHFDLVRLFAPIYNDGANASVSSLAYLKAFTVVPQSRLPLKDYLDLVESDLKAAEGLLSANQNIDQIAGNQGSTSADLYLMFRQNHLNYWAVKATLARLYQYKGDKVNALKYALEVINSTKFKFVAQPSLIVDPLDKASDLTFSSEHVFSFYVSELKKLADDSFKSSTSSTFYGDIRDFYTAKATLEATYQGGTVGYGTDIRKVGVSKSLWNEINTSIVYTKKYYSDNDKSVTQRLIPAIRLSEMYYIAAEAAPTLVDGMKYLNVVRAARLIPELPTPANQANLETEITLEYRKEFYAEGQLWYYYKRKNVLNIPNGVGNPMNAAKYVLPLPNDELQFGASGI</sequence>
<evidence type="ECO:0000256" key="2">
    <source>
        <dbReference type="ARBA" id="ARBA00006275"/>
    </source>
</evidence>
<dbReference type="Pfam" id="PF14322">
    <property type="entry name" value="SusD-like_3"/>
    <property type="match status" value="1"/>
</dbReference>
<accession>A0A4U1GLM8</accession>
<evidence type="ECO:0000313" key="9">
    <source>
        <dbReference type="Proteomes" id="UP000309594"/>
    </source>
</evidence>
<dbReference type="InterPro" id="IPR012944">
    <property type="entry name" value="SusD_RagB_dom"/>
</dbReference>
<dbReference type="Gene3D" id="2.20.20.130">
    <property type="match status" value="1"/>
</dbReference>
<evidence type="ECO:0000256" key="4">
    <source>
        <dbReference type="ARBA" id="ARBA00023136"/>
    </source>
</evidence>
<reference evidence="8 9" key="1">
    <citation type="submission" date="2019-04" db="EMBL/GenBank/DDBJ databases">
        <title>Pedobacter sp. RP-1-16 sp. nov., isolated from Arctic soil.</title>
        <authorList>
            <person name="Dahal R.H."/>
            <person name="Kim D.-U."/>
        </authorList>
    </citation>
    <scope>NUCLEOTIDE SEQUENCE [LARGE SCALE GENOMIC DNA]</scope>
    <source>
        <strain evidence="8 9">RP-1-16</strain>
    </source>
</reference>
<dbReference type="EMBL" id="SWDX01000002">
    <property type="protein sequence ID" value="TKC63920.1"/>
    <property type="molecule type" value="Genomic_DNA"/>
</dbReference>
<proteinExistence type="inferred from homology"/>